<reference evidence="2" key="1">
    <citation type="journal article" date="2019" name="Int. J. Syst. Evol. Microbiol.">
        <title>The Global Catalogue of Microorganisms (GCM) 10K type strain sequencing project: providing services to taxonomists for standard genome sequencing and annotation.</title>
        <authorList>
            <consortium name="The Broad Institute Genomics Platform"/>
            <consortium name="The Broad Institute Genome Sequencing Center for Infectious Disease"/>
            <person name="Wu L."/>
            <person name="Ma J."/>
        </authorList>
    </citation>
    <scope>NUCLEOTIDE SEQUENCE [LARGE SCALE GENOMIC DNA]</scope>
    <source>
        <strain evidence="2">CCUG 63830</strain>
    </source>
</reference>
<proteinExistence type="predicted"/>
<comment type="caution">
    <text evidence="1">The sequence shown here is derived from an EMBL/GenBank/DDBJ whole genome shotgun (WGS) entry which is preliminary data.</text>
</comment>
<dbReference type="RefSeq" id="WP_224607543.1">
    <property type="nucleotide sequence ID" value="NZ_JAIQXV010000006.1"/>
</dbReference>
<keyword evidence="2" id="KW-1185">Reference proteome</keyword>
<evidence type="ECO:0000313" key="2">
    <source>
        <dbReference type="Proteomes" id="UP001596317"/>
    </source>
</evidence>
<sequence>MSRLWYWPVVLGALGLAGAASAPGRPLLGQALFRPVQTVEGPVPMPVGVEGAAFCRTYRCVGSQSQGTTTTGTLGWYVAPLSARAEQVLRDSGAGRFVPEATVMYEKNIVTFADLMFDTTVRAALPAATLNLLGHFTRLVLGAPISGQKLSACYRTLKAEARCTVGTGRIQLAGGATRTFHAAFRTVDDGAGYSRVNYAIELDD</sequence>
<evidence type="ECO:0000313" key="1">
    <source>
        <dbReference type="EMBL" id="MFC6663541.1"/>
    </source>
</evidence>
<gene>
    <name evidence="1" type="ORF">ACFP90_26325</name>
</gene>
<dbReference type="Proteomes" id="UP001596317">
    <property type="component" value="Unassembled WGS sequence"/>
</dbReference>
<organism evidence="1 2">
    <name type="scientific">Deinococcus multiflagellatus</name>
    <dbReference type="NCBI Taxonomy" id="1656887"/>
    <lineage>
        <taxon>Bacteria</taxon>
        <taxon>Thermotogati</taxon>
        <taxon>Deinococcota</taxon>
        <taxon>Deinococci</taxon>
        <taxon>Deinococcales</taxon>
        <taxon>Deinococcaceae</taxon>
        <taxon>Deinococcus</taxon>
    </lineage>
</organism>
<protein>
    <submittedName>
        <fullName evidence="1">Uncharacterized protein</fullName>
    </submittedName>
</protein>
<dbReference type="EMBL" id="JBHSWB010000003">
    <property type="protein sequence ID" value="MFC6663541.1"/>
    <property type="molecule type" value="Genomic_DNA"/>
</dbReference>
<name>A0ABW1ZRE2_9DEIO</name>
<accession>A0ABW1ZRE2</accession>